<dbReference type="InterPro" id="IPR000792">
    <property type="entry name" value="Tscrpt_reg_LuxR_C"/>
</dbReference>
<organism evidence="5 6">
    <name type="scientific">Cereibacter ovatus</name>
    <dbReference type="NCBI Taxonomy" id="439529"/>
    <lineage>
        <taxon>Bacteria</taxon>
        <taxon>Pseudomonadati</taxon>
        <taxon>Pseudomonadota</taxon>
        <taxon>Alphaproteobacteria</taxon>
        <taxon>Rhodobacterales</taxon>
        <taxon>Paracoccaceae</taxon>
        <taxon>Cereibacter</taxon>
    </lineage>
</organism>
<gene>
    <name evidence="5" type="ORF">SAMN05878503_102156</name>
</gene>
<dbReference type="InterPro" id="IPR016032">
    <property type="entry name" value="Sig_transdc_resp-reg_C-effctor"/>
</dbReference>
<keyword evidence="2" id="KW-0238">DNA-binding</keyword>
<dbReference type="EMBL" id="OAOQ01000002">
    <property type="protein sequence ID" value="SNX68502.1"/>
    <property type="molecule type" value="Genomic_DNA"/>
</dbReference>
<proteinExistence type="predicted"/>
<evidence type="ECO:0000313" key="6">
    <source>
        <dbReference type="Proteomes" id="UP000219467"/>
    </source>
</evidence>
<reference evidence="6" key="1">
    <citation type="submission" date="2017-08" db="EMBL/GenBank/DDBJ databases">
        <authorList>
            <person name="Varghese N."/>
            <person name="Submissions S."/>
        </authorList>
    </citation>
    <scope>NUCLEOTIDE SEQUENCE [LARGE SCALE GENOMIC DNA]</scope>
    <source>
        <strain evidence="6">JA234</strain>
    </source>
</reference>
<evidence type="ECO:0000256" key="3">
    <source>
        <dbReference type="ARBA" id="ARBA00023163"/>
    </source>
</evidence>
<dbReference type="InterPro" id="IPR036388">
    <property type="entry name" value="WH-like_DNA-bd_sf"/>
</dbReference>
<dbReference type="SMART" id="SM00421">
    <property type="entry name" value="HTH_LUXR"/>
    <property type="match status" value="1"/>
</dbReference>
<dbReference type="SUPFAM" id="SSF75516">
    <property type="entry name" value="Pheromone-binding domain of LuxR-like quorum-sensing transcription factors"/>
    <property type="match status" value="1"/>
</dbReference>
<dbReference type="OrthoDB" id="7826109at2"/>
<dbReference type="AlphaFoldDB" id="A0A285CLS0"/>
<name>A0A285CLS0_9RHOB</name>
<keyword evidence="6" id="KW-1185">Reference proteome</keyword>
<dbReference type="Proteomes" id="UP000219467">
    <property type="component" value="Unassembled WGS sequence"/>
</dbReference>
<sequence length="203" mass="22524">MAINSKLDLEIGQVQLIAPSGHFIGLHIRFASPLVVLHGYCQDWLDYYTEQGFVIHDPTVLWGFANTGVRRWRDFVDCDPRGVFSAAAQFDLRYGVTCAFGPSRSRSLGNFARSDREFTDGEMQQLDHLIQRLHAATEPAEELTTAQVEALRCIANGDRHAAAALKLGISESALKARLVSARQRLGARTTAEAIQRAKDSRLI</sequence>
<dbReference type="Gene3D" id="3.30.450.80">
    <property type="entry name" value="Transcription factor LuxR-like, autoinducer-binding domain"/>
    <property type="match status" value="1"/>
</dbReference>
<keyword evidence="1" id="KW-0805">Transcription regulation</keyword>
<evidence type="ECO:0000259" key="4">
    <source>
        <dbReference type="SMART" id="SM00421"/>
    </source>
</evidence>
<dbReference type="InterPro" id="IPR036693">
    <property type="entry name" value="TF_LuxR_autoind-bd_dom_sf"/>
</dbReference>
<dbReference type="InterPro" id="IPR005143">
    <property type="entry name" value="TF_LuxR_autoind-bd_dom"/>
</dbReference>
<dbReference type="GO" id="GO:0003677">
    <property type="term" value="F:DNA binding"/>
    <property type="evidence" value="ECO:0007669"/>
    <property type="project" value="UniProtKB-KW"/>
</dbReference>
<accession>A0A285CLS0</accession>
<protein>
    <submittedName>
        <fullName evidence="5">LuxR family transcriptional regulator</fullName>
    </submittedName>
</protein>
<dbReference type="GO" id="GO:0006355">
    <property type="term" value="P:regulation of DNA-templated transcription"/>
    <property type="evidence" value="ECO:0007669"/>
    <property type="project" value="InterPro"/>
</dbReference>
<feature type="domain" description="HTH luxR-type" evidence="4">
    <location>
        <begin position="140"/>
        <end position="197"/>
    </location>
</feature>
<evidence type="ECO:0000313" key="5">
    <source>
        <dbReference type="EMBL" id="SNX68502.1"/>
    </source>
</evidence>
<dbReference type="SUPFAM" id="SSF46894">
    <property type="entry name" value="C-terminal effector domain of the bipartite response regulators"/>
    <property type="match status" value="1"/>
</dbReference>
<keyword evidence="3" id="KW-0804">Transcription</keyword>
<evidence type="ECO:0000256" key="1">
    <source>
        <dbReference type="ARBA" id="ARBA00023015"/>
    </source>
</evidence>
<dbReference type="Pfam" id="PF03472">
    <property type="entry name" value="Autoind_bind"/>
    <property type="match status" value="1"/>
</dbReference>
<dbReference type="Gene3D" id="1.10.10.10">
    <property type="entry name" value="Winged helix-like DNA-binding domain superfamily/Winged helix DNA-binding domain"/>
    <property type="match status" value="1"/>
</dbReference>
<evidence type="ECO:0000256" key="2">
    <source>
        <dbReference type="ARBA" id="ARBA00023125"/>
    </source>
</evidence>
<dbReference type="RefSeq" id="WP_097029188.1">
    <property type="nucleotide sequence ID" value="NZ_OAOQ01000002.1"/>
</dbReference>